<dbReference type="Proteomes" id="UP001153678">
    <property type="component" value="Unassembled WGS sequence"/>
</dbReference>
<organism evidence="2 3">
    <name type="scientific">Funneliformis geosporum</name>
    <dbReference type="NCBI Taxonomy" id="1117311"/>
    <lineage>
        <taxon>Eukaryota</taxon>
        <taxon>Fungi</taxon>
        <taxon>Fungi incertae sedis</taxon>
        <taxon>Mucoromycota</taxon>
        <taxon>Glomeromycotina</taxon>
        <taxon>Glomeromycetes</taxon>
        <taxon>Glomerales</taxon>
        <taxon>Glomeraceae</taxon>
        <taxon>Funneliformis</taxon>
    </lineage>
</organism>
<accession>A0A9W4SY05</accession>
<feature type="region of interest" description="Disordered" evidence="1">
    <location>
        <begin position="1"/>
        <end position="29"/>
    </location>
</feature>
<proteinExistence type="predicted"/>
<gene>
    <name evidence="2" type="ORF">FWILDA_LOCUS11877</name>
</gene>
<sequence>MHGSLVSSKKRILNSRNNSSNPDTQPMNLSAILDQRSTSNNRDLRSYWNEQVAEWSQELWLPIMTDSAALPSISS</sequence>
<feature type="non-terminal residue" evidence="2">
    <location>
        <position position="75"/>
    </location>
</feature>
<evidence type="ECO:0000313" key="3">
    <source>
        <dbReference type="Proteomes" id="UP001153678"/>
    </source>
</evidence>
<dbReference type="EMBL" id="CAMKVN010003561">
    <property type="protein sequence ID" value="CAI2185040.1"/>
    <property type="molecule type" value="Genomic_DNA"/>
</dbReference>
<comment type="caution">
    <text evidence="2">The sequence shown here is derived from an EMBL/GenBank/DDBJ whole genome shotgun (WGS) entry which is preliminary data.</text>
</comment>
<protein>
    <submittedName>
        <fullName evidence="2">9248_t:CDS:1</fullName>
    </submittedName>
</protein>
<keyword evidence="3" id="KW-1185">Reference proteome</keyword>
<name>A0A9W4SY05_9GLOM</name>
<evidence type="ECO:0000313" key="2">
    <source>
        <dbReference type="EMBL" id="CAI2185040.1"/>
    </source>
</evidence>
<reference evidence="2" key="1">
    <citation type="submission" date="2022-08" db="EMBL/GenBank/DDBJ databases">
        <authorList>
            <person name="Kallberg Y."/>
            <person name="Tangrot J."/>
            <person name="Rosling A."/>
        </authorList>
    </citation>
    <scope>NUCLEOTIDE SEQUENCE</scope>
    <source>
        <strain evidence="2">Wild A</strain>
    </source>
</reference>
<dbReference type="OrthoDB" id="2423666at2759"/>
<feature type="compositionally biased region" description="Polar residues" evidence="1">
    <location>
        <begin position="14"/>
        <end position="28"/>
    </location>
</feature>
<evidence type="ECO:0000256" key="1">
    <source>
        <dbReference type="SAM" id="MobiDB-lite"/>
    </source>
</evidence>
<dbReference type="AlphaFoldDB" id="A0A9W4SY05"/>